<comment type="similarity">
    <text evidence="16">Belongs to the MurB family.</text>
</comment>
<dbReference type="GO" id="GO:0051301">
    <property type="term" value="P:cell division"/>
    <property type="evidence" value="ECO:0007669"/>
    <property type="project" value="UniProtKB-KW"/>
</dbReference>
<organism evidence="18 19">
    <name type="scientific">Candidatus Aphodocola excrementigallinarum</name>
    <dbReference type="NCBI Taxonomy" id="2840670"/>
    <lineage>
        <taxon>Bacteria</taxon>
        <taxon>Bacillati</taxon>
        <taxon>Bacillota</taxon>
        <taxon>Bacilli</taxon>
        <taxon>Candidatus Aphodocola</taxon>
    </lineage>
</organism>
<dbReference type="AlphaFoldDB" id="A0A9D1IRR2"/>
<dbReference type="Pfam" id="PF01565">
    <property type="entry name" value="FAD_binding_4"/>
    <property type="match status" value="1"/>
</dbReference>
<accession>A0A9D1IRR2</accession>
<evidence type="ECO:0000313" key="18">
    <source>
        <dbReference type="EMBL" id="HIU40769.1"/>
    </source>
</evidence>
<evidence type="ECO:0000256" key="11">
    <source>
        <dbReference type="ARBA" id="ARBA00022984"/>
    </source>
</evidence>
<keyword evidence="5 16" id="KW-0963">Cytoplasm</keyword>
<keyword evidence="14 16" id="KW-0961">Cell wall biogenesis/degradation</keyword>
<dbReference type="PANTHER" id="PTHR21071:SF4">
    <property type="entry name" value="UDP-N-ACETYLENOLPYRUVOYLGLUCOSAMINE REDUCTASE"/>
    <property type="match status" value="1"/>
</dbReference>
<reference evidence="18" key="1">
    <citation type="submission" date="2020-10" db="EMBL/GenBank/DDBJ databases">
        <authorList>
            <person name="Gilroy R."/>
        </authorList>
    </citation>
    <scope>NUCLEOTIDE SEQUENCE</scope>
    <source>
        <strain evidence="18">CHK193-30670</strain>
    </source>
</reference>
<dbReference type="EMBL" id="DVMT01000057">
    <property type="protein sequence ID" value="HIU40769.1"/>
    <property type="molecule type" value="Genomic_DNA"/>
</dbReference>
<evidence type="ECO:0000256" key="3">
    <source>
        <dbReference type="ARBA" id="ARBA00004496"/>
    </source>
</evidence>
<dbReference type="InterPro" id="IPR003170">
    <property type="entry name" value="MurB"/>
</dbReference>
<feature type="active site" evidence="16">
    <location>
        <position position="173"/>
    </location>
</feature>
<evidence type="ECO:0000256" key="15">
    <source>
        <dbReference type="ARBA" id="ARBA00048914"/>
    </source>
</evidence>
<dbReference type="NCBIfam" id="TIGR00179">
    <property type="entry name" value="murB"/>
    <property type="match status" value="1"/>
</dbReference>
<evidence type="ECO:0000256" key="16">
    <source>
        <dbReference type="HAMAP-Rule" id="MF_00037"/>
    </source>
</evidence>
<evidence type="ECO:0000256" key="8">
    <source>
        <dbReference type="ARBA" id="ARBA00022827"/>
    </source>
</evidence>
<dbReference type="SUPFAM" id="SSF56176">
    <property type="entry name" value="FAD-binding/transporter-associated domain-like"/>
    <property type="match status" value="1"/>
</dbReference>
<keyword evidence="12 16" id="KW-0560">Oxidoreductase</keyword>
<dbReference type="GO" id="GO:0008360">
    <property type="term" value="P:regulation of cell shape"/>
    <property type="evidence" value="ECO:0007669"/>
    <property type="project" value="UniProtKB-KW"/>
</dbReference>
<keyword evidence="13 16" id="KW-0131">Cell cycle</keyword>
<comment type="cofactor">
    <cofactor evidence="1 16">
        <name>FAD</name>
        <dbReference type="ChEBI" id="CHEBI:57692"/>
    </cofactor>
</comment>
<comment type="caution">
    <text evidence="18">The sequence shown here is derived from an EMBL/GenBank/DDBJ whole genome shotgun (WGS) entry which is preliminary data.</text>
</comment>
<dbReference type="GO" id="GO:0008762">
    <property type="term" value="F:UDP-N-acetylmuramate dehydrogenase activity"/>
    <property type="evidence" value="ECO:0007669"/>
    <property type="project" value="UniProtKB-UniRule"/>
</dbReference>
<dbReference type="InterPro" id="IPR036318">
    <property type="entry name" value="FAD-bd_PCMH-like_sf"/>
</dbReference>
<dbReference type="GO" id="GO:0009252">
    <property type="term" value="P:peptidoglycan biosynthetic process"/>
    <property type="evidence" value="ECO:0007669"/>
    <property type="project" value="UniProtKB-UniRule"/>
</dbReference>
<proteinExistence type="inferred from homology"/>
<feature type="domain" description="FAD-binding PCMH-type" evidence="17">
    <location>
        <begin position="30"/>
        <end position="195"/>
    </location>
</feature>
<reference evidence="18" key="2">
    <citation type="journal article" date="2021" name="PeerJ">
        <title>Extensive microbial diversity within the chicken gut microbiome revealed by metagenomics and culture.</title>
        <authorList>
            <person name="Gilroy R."/>
            <person name="Ravi A."/>
            <person name="Getino M."/>
            <person name="Pursley I."/>
            <person name="Horton D.L."/>
            <person name="Alikhan N.F."/>
            <person name="Baker D."/>
            <person name="Gharbi K."/>
            <person name="Hall N."/>
            <person name="Watson M."/>
            <person name="Adriaenssens E.M."/>
            <person name="Foster-Nyarko E."/>
            <person name="Jarju S."/>
            <person name="Secka A."/>
            <person name="Antonio M."/>
            <person name="Oren A."/>
            <person name="Chaudhuri R.R."/>
            <person name="La Ragione R."/>
            <person name="Hildebrand F."/>
            <person name="Pallen M.J."/>
        </authorList>
    </citation>
    <scope>NUCLEOTIDE SEQUENCE</scope>
    <source>
        <strain evidence="18">CHK193-30670</strain>
    </source>
</reference>
<dbReference type="EC" id="1.3.1.98" evidence="16"/>
<evidence type="ECO:0000256" key="13">
    <source>
        <dbReference type="ARBA" id="ARBA00023306"/>
    </source>
</evidence>
<comment type="pathway">
    <text evidence="4 16">Cell wall biogenesis; peptidoglycan biosynthesis.</text>
</comment>
<dbReference type="HAMAP" id="MF_00037">
    <property type="entry name" value="MurB"/>
    <property type="match status" value="1"/>
</dbReference>
<comment type="function">
    <text evidence="2 16">Cell wall formation.</text>
</comment>
<sequence>MQDIIKFIKKNDIGKLKENVKLSNYTTYKVGGPATLLVYPKNTEKLILLLKKLRSSNLKHKVLGFGSNLIFSDDVYDGVIIKLDSFDDLKINDTVITVGAGYSLVKLSYACLKEGLTGLEFASGIPGSIGGAVFMNAGAYKSDMACVVSEVKVLTPNLEVKTLYNKDLDYKYRSSFLKHNPDYICLQAKIVLRHGDKKEIKDLMERRRQKRLMMQPLEYPSAGSVFRNPDNDFAGRLIEECNLKGYNIGGAKVSEKHANFIINYNKAKASDVKNLICYVHDKVKEETGVDLKIEQEFVNWEQ</sequence>
<evidence type="ECO:0000313" key="19">
    <source>
        <dbReference type="Proteomes" id="UP000824074"/>
    </source>
</evidence>
<dbReference type="Gene3D" id="3.30.465.10">
    <property type="match status" value="1"/>
</dbReference>
<dbReference type="Gene3D" id="3.30.43.10">
    <property type="entry name" value="Uridine Diphospho-n-acetylenolpyruvylglucosamine Reductase, domain 2"/>
    <property type="match status" value="1"/>
</dbReference>
<dbReference type="Gene3D" id="3.90.78.10">
    <property type="entry name" value="UDP-N-acetylenolpyruvoylglucosamine reductase, C-terminal domain"/>
    <property type="match status" value="1"/>
</dbReference>
<comment type="subcellular location">
    <subcellularLocation>
        <location evidence="3 16">Cytoplasm</location>
    </subcellularLocation>
</comment>
<dbReference type="GO" id="GO:0071555">
    <property type="term" value="P:cell wall organization"/>
    <property type="evidence" value="ECO:0007669"/>
    <property type="project" value="UniProtKB-KW"/>
</dbReference>
<dbReference type="Pfam" id="PF02873">
    <property type="entry name" value="MurB_C"/>
    <property type="match status" value="1"/>
</dbReference>
<evidence type="ECO:0000256" key="12">
    <source>
        <dbReference type="ARBA" id="ARBA00023002"/>
    </source>
</evidence>
<dbReference type="InterPro" id="IPR036635">
    <property type="entry name" value="MurB_C_sf"/>
</dbReference>
<dbReference type="Proteomes" id="UP000824074">
    <property type="component" value="Unassembled WGS sequence"/>
</dbReference>
<dbReference type="InterPro" id="IPR006094">
    <property type="entry name" value="Oxid_FAD_bind_N"/>
</dbReference>
<name>A0A9D1IRR2_9FIRM</name>
<dbReference type="InterPro" id="IPR011601">
    <property type="entry name" value="MurB_C"/>
</dbReference>
<keyword evidence="9 16" id="KW-0521">NADP</keyword>
<dbReference type="InterPro" id="IPR016169">
    <property type="entry name" value="FAD-bd_PCMH_sub2"/>
</dbReference>
<comment type="catalytic activity">
    <reaction evidence="15 16">
        <text>UDP-N-acetyl-alpha-D-muramate + NADP(+) = UDP-N-acetyl-3-O-(1-carboxyvinyl)-alpha-D-glucosamine + NADPH + H(+)</text>
        <dbReference type="Rhea" id="RHEA:12248"/>
        <dbReference type="ChEBI" id="CHEBI:15378"/>
        <dbReference type="ChEBI" id="CHEBI:57783"/>
        <dbReference type="ChEBI" id="CHEBI:58349"/>
        <dbReference type="ChEBI" id="CHEBI:68483"/>
        <dbReference type="ChEBI" id="CHEBI:70757"/>
        <dbReference type="EC" id="1.3.1.98"/>
    </reaction>
</comment>
<evidence type="ECO:0000256" key="9">
    <source>
        <dbReference type="ARBA" id="ARBA00022857"/>
    </source>
</evidence>
<evidence type="ECO:0000256" key="10">
    <source>
        <dbReference type="ARBA" id="ARBA00022960"/>
    </source>
</evidence>
<dbReference type="InterPro" id="IPR016166">
    <property type="entry name" value="FAD-bd_PCMH"/>
</dbReference>
<evidence type="ECO:0000256" key="7">
    <source>
        <dbReference type="ARBA" id="ARBA00022630"/>
    </source>
</evidence>
<keyword evidence="7 16" id="KW-0285">Flavoprotein</keyword>
<evidence type="ECO:0000256" key="1">
    <source>
        <dbReference type="ARBA" id="ARBA00001974"/>
    </source>
</evidence>
<evidence type="ECO:0000256" key="14">
    <source>
        <dbReference type="ARBA" id="ARBA00023316"/>
    </source>
</evidence>
<dbReference type="InterPro" id="IPR016167">
    <property type="entry name" value="FAD-bd_PCMH_sub1"/>
</dbReference>
<feature type="active site" description="Proton donor" evidence="16">
    <location>
        <position position="224"/>
    </location>
</feature>
<dbReference type="PANTHER" id="PTHR21071">
    <property type="entry name" value="UDP-N-ACETYLENOLPYRUVOYLGLUCOSAMINE REDUCTASE"/>
    <property type="match status" value="1"/>
</dbReference>
<feature type="active site" evidence="16">
    <location>
        <position position="294"/>
    </location>
</feature>
<keyword evidence="10 16" id="KW-0133">Cell shape</keyword>
<dbReference type="NCBIfam" id="NF010480">
    <property type="entry name" value="PRK13905.1"/>
    <property type="match status" value="1"/>
</dbReference>
<evidence type="ECO:0000256" key="5">
    <source>
        <dbReference type="ARBA" id="ARBA00022490"/>
    </source>
</evidence>
<evidence type="ECO:0000256" key="4">
    <source>
        <dbReference type="ARBA" id="ARBA00004752"/>
    </source>
</evidence>
<dbReference type="GO" id="GO:0005829">
    <property type="term" value="C:cytosol"/>
    <property type="evidence" value="ECO:0007669"/>
    <property type="project" value="TreeGrafter"/>
</dbReference>
<dbReference type="GO" id="GO:0071949">
    <property type="term" value="F:FAD binding"/>
    <property type="evidence" value="ECO:0007669"/>
    <property type="project" value="InterPro"/>
</dbReference>
<keyword evidence="6 16" id="KW-0132">Cell division</keyword>
<dbReference type="SUPFAM" id="SSF56194">
    <property type="entry name" value="Uridine diphospho-N-Acetylenolpyruvylglucosamine reductase, MurB, C-terminal domain"/>
    <property type="match status" value="1"/>
</dbReference>
<keyword evidence="11 16" id="KW-0573">Peptidoglycan synthesis</keyword>
<evidence type="ECO:0000256" key="2">
    <source>
        <dbReference type="ARBA" id="ARBA00003921"/>
    </source>
</evidence>
<evidence type="ECO:0000256" key="6">
    <source>
        <dbReference type="ARBA" id="ARBA00022618"/>
    </source>
</evidence>
<keyword evidence="8 16" id="KW-0274">FAD</keyword>
<gene>
    <name evidence="16 18" type="primary">murB</name>
    <name evidence="18" type="ORF">IAB68_05675</name>
</gene>
<dbReference type="PROSITE" id="PS51387">
    <property type="entry name" value="FAD_PCMH"/>
    <property type="match status" value="1"/>
</dbReference>
<evidence type="ECO:0000259" key="17">
    <source>
        <dbReference type="PROSITE" id="PS51387"/>
    </source>
</evidence>
<protein>
    <recommendedName>
        <fullName evidence="16">UDP-N-acetylenolpyruvoylglucosamine reductase</fullName>
        <ecNumber evidence="16">1.3.1.98</ecNumber>
    </recommendedName>
    <alternativeName>
        <fullName evidence="16">UDP-N-acetylmuramate dehydrogenase</fullName>
    </alternativeName>
</protein>